<keyword evidence="1" id="KW-0808">Transferase</keyword>
<dbReference type="OrthoDB" id="206598at2759"/>
<dbReference type="PANTHER" id="PTHR13369">
    <property type="match status" value="1"/>
</dbReference>
<name>A0A4C1UPQ3_EUMVA</name>
<evidence type="ECO:0000313" key="1">
    <source>
        <dbReference type="EMBL" id="GBP28405.1"/>
    </source>
</evidence>
<reference evidence="1 2" key="1">
    <citation type="journal article" date="2019" name="Commun. Biol.">
        <title>The bagworm genome reveals a unique fibroin gene that provides high tensile strength.</title>
        <authorList>
            <person name="Kono N."/>
            <person name="Nakamura H."/>
            <person name="Ohtoshi R."/>
            <person name="Tomita M."/>
            <person name="Numata K."/>
            <person name="Arakawa K."/>
        </authorList>
    </citation>
    <scope>NUCLEOTIDE SEQUENCE [LARGE SCALE GENOMIC DNA]</scope>
</reference>
<organism evidence="1 2">
    <name type="scientific">Eumeta variegata</name>
    <name type="common">Bagworm moth</name>
    <name type="synonym">Eumeta japonica</name>
    <dbReference type="NCBI Taxonomy" id="151549"/>
    <lineage>
        <taxon>Eukaryota</taxon>
        <taxon>Metazoa</taxon>
        <taxon>Ecdysozoa</taxon>
        <taxon>Arthropoda</taxon>
        <taxon>Hexapoda</taxon>
        <taxon>Insecta</taxon>
        <taxon>Pterygota</taxon>
        <taxon>Neoptera</taxon>
        <taxon>Endopterygota</taxon>
        <taxon>Lepidoptera</taxon>
        <taxon>Glossata</taxon>
        <taxon>Ditrysia</taxon>
        <taxon>Tineoidea</taxon>
        <taxon>Psychidae</taxon>
        <taxon>Oiketicinae</taxon>
        <taxon>Eumeta</taxon>
    </lineage>
</organism>
<dbReference type="GO" id="GO:0005737">
    <property type="term" value="C:cytoplasm"/>
    <property type="evidence" value="ECO:0007669"/>
    <property type="project" value="TreeGrafter"/>
</dbReference>
<keyword evidence="2" id="KW-1185">Reference proteome</keyword>
<accession>A0A4C1UPQ3</accession>
<dbReference type="STRING" id="151549.A0A4C1UPQ3"/>
<dbReference type="PANTHER" id="PTHR13369:SF0">
    <property type="entry name" value="GLUTATHIONE S-TRANSFERASE C-TERMINAL DOMAIN-CONTAINING PROTEIN"/>
    <property type="match status" value="1"/>
</dbReference>
<dbReference type="AlphaFoldDB" id="A0A4C1UPQ3"/>
<comment type="caution">
    <text evidence="1">The sequence shown here is derived from an EMBL/GenBank/DDBJ whole genome shotgun (WGS) entry which is preliminary data.</text>
</comment>
<dbReference type="Proteomes" id="UP000299102">
    <property type="component" value="Unassembled WGS sequence"/>
</dbReference>
<proteinExistence type="predicted"/>
<gene>
    <name evidence="1" type="ORF">EVAR_102978_1</name>
</gene>
<protein>
    <submittedName>
        <fullName evidence="1">Glutathione S-transferase C-terminal domain-containing protein homolog</fullName>
    </submittedName>
</protein>
<evidence type="ECO:0000313" key="2">
    <source>
        <dbReference type="Proteomes" id="UP000299102"/>
    </source>
</evidence>
<sequence length="230" mass="26311">MISSARTPSLKFMPFFVEEFHRARKPAPLHRFLVYGQLSDDKQRPYTKSQVYAVLRRRVPPCAETSSAAPFSHLRHNPKKKLFTRAEDIEAALNAIKEDMEFCITENNLKIDTINWENVPDGANPSAGHLPDERMTRKTQQLENLTLAVLNIAKDGDLIVDFCSGSGHLEYLNRIFPVAPRHIDADAVAGETLLRVEIEDEKKSGAFKRYYFVTIMLTRHICLIKIRKKC</sequence>
<dbReference type="EMBL" id="BGZK01000206">
    <property type="protein sequence ID" value="GBP28405.1"/>
    <property type="molecule type" value="Genomic_DNA"/>
</dbReference>
<dbReference type="GO" id="GO:0016740">
    <property type="term" value="F:transferase activity"/>
    <property type="evidence" value="ECO:0007669"/>
    <property type="project" value="UniProtKB-KW"/>
</dbReference>